<keyword evidence="2 7" id="KW-0813">Transport</keyword>
<name>A0A931HSZ9_9BACI</name>
<reference evidence="9 10" key="1">
    <citation type="journal article" date="2005" name="Int. J. Syst. Evol. Microbiol.">
        <title>Halobacillus yeomjeoni sp. nov., isolated from a marine solar saltern in Korea.</title>
        <authorList>
            <person name="Yoon J.H."/>
            <person name="Kang S.J."/>
            <person name="Lee C.H."/>
            <person name="Oh H.W."/>
            <person name="Oh T.K."/>
        </authorList>
    </citation>
    <scope>NUCLEOTIDE SEQUENCE [LARGE SCALE GENOMIC DNA]</scope>
    <source>
        <strain evidence="9 10">KCTC 3957</strain>
    </source>
</reference>
<feature type="domain" description="ABC transmembrane type-1" evidence="8">
    <location>
        <begin position="53"/>
        <end position="233"/>
    </location>
</feature>
<dbReference type="PANTHER" id="PTHR30151:SF40">
    <property type="entry name" value="TRANSPORT SYSTEM INTEGRAL MEMBRANE PROTEIN"/>
    <property type="match status" value="1"/>
</dbReference>
<dbReference type="PANTHER" id="PTHR30151">
    <property type="entry name" value="ALKANE SULFONATE ABC TRANSPORTER-RELATED, MEMBRANE SUBUNIT"/>
    <property type="match status" value="1"/>
</dbReference>
<dbReference type="EMBL" id="JADZSC010000001">
    <property type="protein sequence ID" value="MBH0229202.1"/>
    <property type="molecule type" value="Genomic_DNA"/>
</dbReference>
<dbReference type="RefSeq" id="WP_197315826.1">
    <property type="nucleotide sequence ID" value="NZ_JADZSC010000001.1"/>
</dbReference>
<keyword evidence="5 7" id="KW-1133">Transmembrane helix</keyword>
<dbReference type="PROSITE" id="PS50928">
    <property type="entry name" value="ABC_TM1"/>
    <property type="match status" value="1"/>
</dbReference>
<proteinExistence type="inferred from homology"/>
<evidence type="ECO:0000256" key="2">
    <source>
        <dbReference type="ARBA" id="ARBA00022448"/>
    </source>
</evidence>
<keyword evidence="6 7" id="KW-0472">Membrane</keyword>
<dbReference type="GO" id="GO:0005886">
    <property type="term" value="C:plasma membrane"/>
    <property type="evidence" value="ECO:0007669"/>
    <property type="project" value="UniProtKB-SubCell"/>
</dbReference>
<dbReference type="Gene3D" id="1.10.3720.10">
    <property type="entry name" value="MetI-like"/>
    <property type="match status" value="1"/>
</dbReference>
<dbReference type="CDD" id="cd06261">
    <property type="entry name" value="TM_PBP2"/>
    <property type="match status" value="1"/>
</dbReference>
<dbReference type="Pfam" id="PF00528">
    <property type="entry name" value="BPD_transp_1"/>
    <property type="match status" value="1"/>
</dbReference>
<protein>
    <submittedName>
        <fullName evidence="9">ABC transporter permease</fullName>
    </submittedName>
</protein>
<evidence type="ECO:0000256" key="7">
    <source>
        <dbReference type="RuleBase" id="RU363032"/>
    </source>
</evidence>
<feature type="transmembrane region" description="Helical" evidence="7">
    <location>
        <begin position="60"/>
        <end position="80"/>
    </location>
</feature>
<dbReference type="SUPFAM" id="SSF161098">
    <property type="entry name" value="MetI-like"/>
    <property type="match status" value="1"/>
</dbReference>
<dbReference type="AlphaFoldDB" id="A0A931HSZ9"/>
<gene>
    <name evidence="9" type="ORF">H0267_03150</name>
</gene>
<evidence type="ECO:0000256" key="6">
    <source>
        <dbReference type="ARBA" id="ARBA00023136"/>
    </source>
</evidence>
<comment type="similarity">
    <text evidence="7">Belongs to the binding-protein-dependent transport system permease family.</text>
</comment>
<dbReference type="GO" id="GO:0055085">
    <property type="term" value="P:transmembrane transport"/>
    <property type="evidence" value="ECO:0007669"/>
    <property type="project" value="InterPro"/>
</dbReference>
<evidence type="ECO:0000256" key="3">
    <source>
        <dbReference type="ARBA" id="ARBA00022475"/>
    </source>
</evidence>
<evidence type="ECO:0000256" key="1">
    <source>
        <dbReference type="ARBA" id="ARBA00004651"/>
    </source>
</evidence>
<keyword evidence="3" id="KW-1003">Cell membrane</keyword>
<evidence type="ECO:0000256" key="5">
    <source>
        <dbReference type="ARBA" id="ARBA00022989"/>
    </source>
</evidence>
<dbReference type="InterPro" id="IPR000515">
    <property type="entry name" value="MetI-like"/>
</dbReference>
<feature type="transmembrane region" description="Helical" evidence="7">
    <location>
        <begin position="119"/>
        <end position="138"/>
    </location>
</feature>
<keyword evidence="10" id="KW-1185">Reference proteome</keyword>
<feature type="transmembrane region" description="Helical" evidence="7">
    <location>
        <begin position="92"/>
        <end position="113"/>
    </location>
</feature>
<evidence type="ECO:0000259" key="8">
    <source>
        <dbReference type="PROSITE" id="PS50928"/>
    </source>
</evidence>
<accession>A0A931HSZ9</accession>
<sequence length="251" mass="27442">MRKWGIGFTAVLFVLIIWTGVSTQFASYIFPGPIDVFHEGIKQWEKGEIQNHILLSLKRLVTGFLISAILAFLIGILAGVSRWFKDFLTPLVTYFQATPPMAWAPLLIIVLGLGDAPMIAVIIIASFFPILINVMQGMDMIPSSHIQAAKTLGAKGWKLGIFVYLPEIIPAAISGIYVGFAISWRSLVAAEMIGGNAGIGYFIAFNGQIGNTTSVLLGIILIGFLALLMDYVFLKPLYNRFAKWASRTANG</sequence>
<evidence type="ECO:0000313" key="10">
    <source>
        <dbReference type="Proteomes" id="UP000614490"/>
    </source>
</evidence>
<organism evidence="9 10">
    <name type="scientific">Halobacillus yeomjeoni</name>
    <dbReference type="NCBI Taxonomy" id="311194"/>
    <lineage>
        <taxon>Bacteria</taxon>
        <taxon>Bacillati</taxon>
        <taxon>Bacillota</taxon>
        <taxon>Bacilli</taxon>
        <taxon>Bacillales</taxon>
        <taxon>Bacillaceae</taxon>
        <taxon>Halobacillus</taxon>
    </lineage>
</organism>
<dbReference type="InterPro" id="IPR035906">
    <property type="entry name" value="MetI-like_sf"/>
</dbReference>
<evidence type="ECO:0000313" key="9">
    <source>
        <dbReference type="EMBL" id="MBH0229202.1"/>
    </source>
</evidence>
<comment type="caution">
    <text evidence="9">The sequence shown here is derived from an EMBL/GenBank/DDBJ whole genome shotgun (WGS) entry which is preliminary data.</text>
</comment>
<comment type="subcellular location">
    <subcellularLocation>
        <location evidence="1 7">Cell membrane</location>
        <topology evidence="1 7">Multi-pass membrane protein</topology>
    </subcellularLocation>
</comment>
<evidence type="ECO:0000256" key="4">
    <source>
        <dbReference type="ARBA" id="ARBA00022692"/>
    </source>
</evidence>
<dbReference type="Proteomes" id="UP000614490">
    <property type="component" value="Unassembled WGS sequence"/>
</dbReference>
<feature type="transmembrane region" description="Helical" evidence="7">
    <location>
        <begin position="215"/>
        <end position="234"/>
    </location>
</feature>
<feature type="transmembrane region" description="Helical" evidence="7">
    <location>
        <begin position="159"/>
        <end position="182"/>
    </location>
</feature>
<keyword evidence="4 7" id="KW-0812">Transmembrane</keyword>